<evidence type="ECO:0000256" key="5">
    <source>
        <dbReference type="ARBA" id="ARBA00022685"/>
    </source>
</evidence>
<dbReference type="Proteomes" id="UP000593565">
    <property type="component" value="Unassembled WGS sequence"/>
</dbReference>
<evidence type="ECO:0000259" key="21">
    <source>
        <dbReference type="PROSITE" id="PS51448"/>
    </source>
</evidence>
<dbReference type="GO" id="GO:0007339">
    <property type="term" value="P:binding of sperm to zona pellucida"/>
    <property type="evidence" value="ECO:0007669"/>
    <property type="project" value="TreeGrafter"/>
</dbReference>
<dbReference type="SUPFAM" id="SSF57492">
    <property type="entry name" value="Trefoil"/>
    <property type="match status" value="1"/>
</dbReference>
<dbReference type="PROSITE" id="PS51448">
    <property type="entry name" value="P_TREFOIL_2"/>
    <property type="match status" value="1"/>
</dbReference>
<dbReference type="GO" id="GO:0005886">
    <property type="term" value="C:plasma membrane"/>
    <property type="evidence" value="ECO:0007669"/>
    <property type="project" value="UniProtKB-SubCell"/>
</dbReference>
<keyword evidence="9 17" id="KW-1015">Disulfide bond</keyword>
<keyword evidence="2" id="KW-1003">Cell membrane</keyword>
<dbReference type="InterPro" id="IPR048290">
    <property type="entry name" value="ZP_chr"/>
</dbReference>
<evidence type="ECO:0000256" key="8">
    <source>
        <dbReference type="ARBA" id="ARBA00023136"/>
    </source>
</evidence>
<evidence type="ECO:0000256" key="10">
    <source>
        <dbReference type="ARBA" id="ARBA00023180"/>
    </source>
</evidence>
<dbReference type="Gene3D" id="2.60.40.4100">
    <property type="entry name" value="Zona pellucida, ZP-C domain"/>
    <property type="match status" value="1"/>
</dbReference>
<dbReference type="InterPro" id="IPR055355">
    <property type="entry name" value="ZP-C"/>
</dbReference>
<dbReference type="Gene3D" id="4.10.110.10">
    <property type="entry name" value="Spasmolytic Protein, domain 1"/>
    <property type="match status" value="1"/>
</dbReference>
<keyword evidence="11" id="KW-0278">Fertilization</keyword>
<dbReference type="GO" id="GO:0035804">
    <property type="term" value="F:structural constituent of egg coat"/>
    <property type="evidence" value="ECO:0007669"/>
    <property type="project" value="TreeGrafter"/>
</dbReference>
<feature type="disulfide bond" evidence="17">
    <location>
        <begin position="82"/>
        <end position="108"/>
    </location>
</feature>
<dbReference type="SMART" id="SM00018">
    <property type="entry name" value="PD"/>
    <property type="match status" value="1"/>
</dbReference>
<evidence type="ECO:0000256" key="6">
    <source>
        <dbReference type="ARBA" id="ARBA00022692"/>
    </source>
</evidence>
<comment type="subcellular location">
    <subcellularLocation>
        <location evidence="1">Cell membrane</location>
        <topology evidence="1">Single-pass type I membrane protein</topology>
    </subcellularLocation>
    <subcellularLocation>
        <location evidence="12">Zona pellucida</location>
    </subcellularLocation>
</comment>
<dbReference type="PANTHER" id="PTHR23343">
    <property type="entry name" value="ZONA PELLUCIDA SPERM-BINDING PROTEIN"/>
    <property type="match status" value="1"/>
</dbReference>
<evidence type="ECO:0000256" key="19">
    <source>
        <dbReference type="SAM" id="SignalP"/>
    </source>
</evidence>
<evidence type="ECO:0000256" key="17">
    <source>
        <dbReference type="PROSITE-ProRule" id="PRU00779"/>
    </source>
</evidence>
<comment type="function">
    <text evidence="13">Component of the zona pellucida, an extracellular matrix surrounding oocytes which mediates sperm binding, induction of the acrosome reaction and prevents post-fertilization polyspermy. The zona pellucida is composed of 3 to 4 glycoproteins, ZP1, ZP2, ZP3, and ZP4. ZP4 may act as a sperm receptor.</text>
</comment>
<dbReference type="SMART" id="SM00241">
    <property type="entry name" value="ZP"/>
    <property type="match status" value="1"/>
</dbReference>
<evidence type="ECO:0000259" key="20">
    <source>
        <dbReference type="PROSITE" id="PS51034"/>
    </source>
</evidence>
<accession>A0A7J6ABK1</accession>
<dbReference type="Pfam" id="PF00100">
    <property type="entry name" value="Zona_pellucida"/>
    <property type="match status" value="1"/>
</dbReference>
<evidence type="ECO:0000256" key="18">
    <source>
        <dbReference type="SAM" id="Phobius"/>
    </source>
</evidence>
<reference evidence="22 23" key="1">
    <citation type="submission" date="2020-02" db="EMBL/GenBank/DDBJ databases">
        <title>A chromosome-scale genome assembly of the black bullhead catfish (Ameiurus melas).</title>
        <authorList>
            <person name="Wen M."/>
            <person name="Zham M."/>
            <person name="Cabau C."/>
            <person name="Klopp C."/>
            <person name="Donnadieu C."/>
            <person name="Roques C."/>
            <person name="Bouchez O."/>
            <person name="Lampietro C."/>
            <person name="Jouanno E."/>
            <person name="Herpin A."/>
            <person name="Louis A."/>
            <person name="Berthelot C."/>
            <person name="Parey E."/>
            <person name="Roest-Crollius H."/>
            <person name="Braasch I."/>
            <person name="Postlethwait J."/>
            <person name="Robinson-Rechavi M."/>
            <person name="Echchiki A."/>
            <person name="Begum T."/>
            <person name="Montfort J."/>
            <person name="Schartl M."/>
            <person name="Bobe J."/>
            <person name="Guiguen Y."/>
        </authorList>
    </citation>
    <scope>NUCLEOTIDE SEQUENCE [LARGE SCALE GENOMIC DNA]</scope>
    <source>
        <strain evidence="22">M_S1</strain>
        <tissue evidence="22">Blood</tissue>
    </source>
</reference>
<dbReference type="CDD" id="cd00111">
    <property type="entry name" value="Trefoil"/>
    <property type="match status" value="1"/>
</dbReference>
<dbReference type="PROSITE" id="PS51034">
    <property type="entry name" value="ZP_2"/>
    <property type="match status" value="1"/>
</dbReference>
<evidence type="ECO:0000256" key="13">
    <source>
        <dbReference type="ARBA" id="ARBA00037545"/>
    </source>
</evidence>
<keyword evidence="23" id="KW-1185">Reference proteome</keyword>
<dbReference type="InterPro" id="IPR001507">
    <property type="entry name" value="ZP_dom"/>
</dbReference>
<dbReference type="GO" id="GO:0035805">
    <property type="term" value="C:egg coat"/>
    <property type="evidence" value="ECO:0007669"/>
    <property type="project" value="UniProtKB-SubCell"/>
</dbReference>
<dbReference type="Pfam" id="PF23344">
    <property type="entry name" value="ZP-N"/>
    <property type="match status" value="1"/>
</dbReference>
<evidence type="ECO:0000256" key="12">
    <source>
        <dbReference type="ARBA" id="ARBA00024183"/>
    </source>
</evidence>
<evidence type="ECO:0000313" key="23">
    <source>
        <dbReference type="Proteomes" id="UP000593565"/>
    </source>
</evidence>
<evidence type="ECO:0000256" key="1">
    <source>
        <dbReference type="ARBA" id="ARBA00004251"/>
    </source>
</evidence>
<organism evidence="22 23">
    <name type="scientific">Ameiurus melas</name>
    <name type="common">Black bullhead</name>
    <name type="synonym">Silurus melas</name>
    <dbReference type="NCBI Taxonomy" id="219545"/>
    <lineage>
        <taxon>Eukaryota</taxon>
        <taxon>Metazoa</taxon>
        <taxon>Chordata</taxon>
        <taxon>Craniata</taxon>
        <taxon>Vertebrata</taxon>
        <taxon>Euteleostomi</taxon>
        <taxon>Actinopterygii</taxon>
        <taxon>Neopterygii</taxon>
        <taxon>Teleostei</taxon>
        <taxon>Ostariophysi</taxon>
        <taxon>Siluriformes</taxon>
        <taxon>Ictaluridae</taxon>
        <taxon>Ameiurus</taxon>
    </lineage>
</organism>
<gene>
    <name evidence="22" type="ORF">AMELA_G00167670</name>
</gene>
<feature type="transmembrane region" description="Helical" evidence="18">
    <location>
        <begin position="458"/>
        <end position="480"/>
    </location>
</feature>
<dbReference type="GO" id="GO:0032190">
    <property type="term" value="F:acrosin binding"/>
    <property type="evidence" value="ECO:0007669"/>
    <property type="project" value="TreeGrafter"/>
</dbReference>
<evidence type="ECO:0000256" key="3">
    <source>
        <dbReference type="ARBA" id="ARBA00022525"/>
    </source>
</evidence>
<comment type="caution">
    <text evidence="22">The sequence shown here is derived from an EMBL/GenBank/DDBJ whole genome shotgun (WGS) entry which is preliminary data.</text>
</comment>
<evidence type="ECO:0000256" key="16">
    <source>
        <dbReference type="ARBA" id="ARBA00042573"/>
    </source>
</evidence>
<keyword evidence="4" id="KW-0272">Extracellular matrix</keyword>
<comment type="caution">
    <text evidence="17">Lacks conserved residue(s) required for the propagation of feature annotation.</text>
</comment>
<dbReference type="EMBL" id="JAAGNN010000014">
    <property type="protein sequence ID" value="KAF4080203.1"/>
    <property type="molecule type" value="Genomic_DNA"/>
</dbReference>
<feature type="signal peptide" evidence="19">
    <location>
        <begin position="1"/>
        <end position="23"/>
    </location>
</feature>
<dbReference type="GO" id="GO:0060468">
    <property type="term" value="P:prevention of polyspermy"/>
    <property type="evidence" value="ECO:0007669"/>
    <property type="project" value="TreeGrafter"/>
</dbReference>
<dbReference type="InterPro" id="IPR000519">
    <property type="entry name" value="P_trefoil_dom"/>
</dbReference>
<dbReference type="AlphaFoldDB" id="A0A7J6ABK1"/>
<keyword evidence="19" id="KW-0732">Signal</keyword>
<feature type="domain" description="P-type" evidence="21">
    <location>
        <begin position="80"/>
        <end position="127"/>
    </location>
</feature>
<evidence type="ECO:0000256" key="4">
    <source>
        <dbReference type="ARBA" id="ARBA00022530"/>
    </source>
</evidence>
<keyword evidence="7 18" id="KW-1133">Transmembrane helix</keyword>
<evidence type="ECO:0000256" key="11">
    <source>
        <dbReference type="ARBA" id="ARBA00023279"/>
    </source>
</evidence>
<evidence type="ECO:0000256" key="7">
    <source>
        <dbReference type="ARBA" id="ARBA00022989"/>
    </source>
</evidence>
<feature type="domain" description="ZP" evidence="20">
    <location>
        <begin position="132"/>
        <end position="413"/>
    </location>
</feature>
<protein>
    <recommendedName>
        <fullName evidence="14">Zona pellucida sperm-binding protein 4</fullName>
    </recommendedName>
    <alternativeName>
        <fullName evidence="16">Zona pellucida glycoprotein 4</fullName>
    </alternativeName>
    <alternativeName>
        <fullName evidence="15">Zona pellucida protein B</fullName>
    </alternativeName>
</protein>
<dbReference type="InterPro" id="IPR044913">
    <property type="entry name" value="P_trefoil_dom_sf"/>
</dbReference>
<dbReference type="InterPro" id="IPR042235">
    <property type="entry name" value="ZP-C_dom"/>
</dbReference>
<keyword evidence="8 18" id="KW-0472">Membrane</keyword>
<evidence type="ECO:0000256" key="14">
    <source>
        <dbReference type="ARBA" id="ARBA00040238"/>
    </source>
</evidence>
<proteinExistence type="predicted"/>
<keyword evidence="6 18" id="KW-0812">Transmembrane</keyword>
<evidence type="ECO:0000256" key="2">
    <source>
        <dbReference type="ARBA" id="ARBA00022475"/>
    </source>
</evidence>
<keyword evidence="3" id="KW-0964">Secreted</keyword>
<keyword evidence="10" id="KW-0325">Glycoprotein</keyword>
<name>A0A7J6ABK1_AMEME</name>
<feature type="disulfide bond" evidence="17">
    <location>
        <begin position="92"/>
        <end position="107"/>
    </location>
</feature>
<dbReference type="Gene3D" id="2.60.40.3210">
    <property type="entry name" value="Zona pellucida, ZP-N domain"/>
    <property type="match status" value="1"/>
</dbReference>
<dbReference type="PRINTS" id="PR00023">
    <property type="entry name" value="ZPELLUCIDA"/>
</dbReference>
<dbReference type="InterPro" id="IPR051148">
    <property type="entry name" value="Zona_Pellucida_Domain_gp"/>
</dbReference>
<feature type="chain" id="PRO_5029703635" description="Zona pellucida sperm-binding protein 4" evidence="19">
    <location>
        <begin position="24"/>
        <end position="486"/>
    </location>
</feature>
<sequence>MVGKVLPVLALVFFILYASYCSAHVTKVPSRHIPSFQSAVDQSQLTQSGVTQQEGTLLQESLPKTNQSWQQIQKVSEASQLCEVDESSRVGCGDPGISPAECEALECCSDNRQYIRAYDGPMCYYGNAVTVQCTMDGQFVLVISRDVTIPSISLDNICILEATGSPCTAVDGNDDFAIYQFPVTACGAKMKVEGDYIVYENSMVSSYEVGFGPHGAITRDSSFELTFQCRFLATTVEDLVVDVNTLPPLPVVQQGALRVELRLANGVCTIKGCSDAEVYRSHYTEADYPVTKVLQDPVYVEVRILDRADPNIALVLNHCWATSSPDSSSKPQWDLLVDGCPYEDDRYLTTLVHVGQSYGLQYATHYRRFVVKMFTFVDQDLLMPQKEQLYIHCSTAVCQLSDTESCEPSCHRTKRSVSAVQNSGKKVLVSSGMVLVIADLPVSAKSQADGLEEVPQSIYYGLYGVAALTVMSVCVLLVAVRRRRSR</sequence>
<evidence type="ECO:0000256" key="15">
    <source>
        <dbReference type="ARBA" id="ARBA00042273"/>
    </source>
</evidence>
<dbReference type="PANTHER" id="PTHR23343:SF31">
    <property type="entry name" value="ZONA PELLUCIDA SPERM-BINDING PROTEIN 4"/>
    <property type="match status" value="1"/>
</dbReference>
<dbReference type="PROSITE" id="PS00682">
    <property type="entry name" value="ZP_1"/>
    <property type="match status" value="1"/>
</dbReference>
<dbReference type="InterPro" id="IPR055356">
    <property type="entry name" value="ZP-N"/>
</dbReference>
<evidence type="ECO:0000313" key="22">
    <source>
        <dbReference type="EMBL" id="KAF4080203.1"/>
    </source>
</evidence>
<evidence type="ECO:0000256" key="9">
    <source>
        <dbReference type="ARBA" id="ARBA00023157"/>
    </source>
</evidence>
<dbReference type="InterPro" id="IPR017977">
    <property type="entry name" value="ZP_dom_CS"/>
</dbReference>
<dbReference type="Pfam" id="PF00088">
    <property type="entry name" value="Trefoil"/>
    <property type="match status" value="1"/>
</dbReference>
<keyword evidence="5" id="KW-0165">Cleavage on pair of basic residues</keyword>